<protein>
    <submittedName>
        <fullName evidence="6">MerR family transcriptional regulator</fullName>
    </submittedName>
</protein>
<dbReference type="RefSeq" id="WP_032117851.1">
    <property type="nucleotide sequence ID" value="NZ_JACOOO010000005.1"/>
</dbReference>
<keyword evidence="2" id="KW-0805">Transcription regulation</keyword>
<dbReference type="InterPro" id="IPR000551">
    <property type="entry name" value="MerR-type_HTH_dom"/>
</dbReference>
<dbReference type="SUPFAM" id="SSF46955">
    <property type="entry name" value="Putative DNA-binding domain"/>
    <property type="match status" value="1"/>
</dbReference>
<dbReference type="InterPro" id="IPR047057">
    <property type="entry name" value="MerR_fam"/>
</dbReference>
<keyword evidence="3" id="KW-0238">DNA-binding</keyword>
<sequence length="266" mass="31830">MLYKVGELAELFGISPQTIHHYEKLGLIEPKRDGINRYRYFDEYDFQKLGTIKRLRNAGFPLKDSASVYHRQNEQDVYWQYKQRRREVMEEIEHQLKLVEQLDFYIDKLDELNNGEDSFKVCEMDSFYRYNVTKEKEGIILTKKMIEECTEWYQNLFFTTTSIMFNFKDGVFGNYSVGVIAEKKIFNRFITAKSDDISEIERGLFAVKLFKYFNNIDIDNMQSECWKFLRTTNYELRANPFTRLISTCKDENDNKVNVVELILPIK</sequence>
<evidence type="ECO:0000256" key="4">
    <source>
        <dbReference type="ARBA" id="ARBA00023163"/>
    </source>
</evidence>
<dbReference type="InterPro" id="IPR009061">
    <property type="entry name" value="DNA-bd_dom_put_sf"/>
</dbReference>
<evidence type="ECO:0000256" key="2">
    <source>
        <dbReference type="ARBA" id="ARBA00023015"/>
    </source>
</evidence>
<dbReference type="PANTHER" id="PTHR30204:SF69">
    <property type="entry name" value="MERR-FAMILY TRANSCRIPTIONAL REGULATOR"/>
    <property type="match status" value="1"/>
</dbReference>
<gene>
    <name evidence="6" type="ORF">H8S20_04770</name>
</gene>
<dbReference type="EMBL" id="JACOOO010000005">
    <property type="protein sequence ID" value="MBC5628204.1"/>
    <property type="molecule type" value="Genomic_DNA"/>
</dbReference>
<evidence type="ECO:0000256" key="3">
    <source>
        <dbReference type="ARBA" id="ARBA00023125"/>
    </source>
</evidence>
<dbReference type="Proteomes" id="UP000596929">
    <property type="component" value="Unassembled WGS sequence"/>
</dbReference>
<evidence type="ECO:0000313" key="7">
    <source>
        <dbReference type="Proteomes" id="UP000596929"/>
    </source>
</evidence>
<accession>A0ABR7D9Z7</accession>
<keyword evidence="7" id="KW-1185">Reference proteome</keyword>
<reference evidence="6 7" key="1">
    <citation type="submission" date="2020-08" db="EMBL/GenBank/DDBJ databases">
        <title>Genome public.</title>
        <authorList>
            <person name="Liu C."/>
            <person name="Sun Q."/>
        </authorList>
    </citation>
    <scope>NUCLEOTIDE SEQUENCE [LARGE SCALE GENOMIC DNA]</scope>
    <source>
        <strain evidence="6 7">NSJ-6</strain>
    </source>
</reference>
<evidence type="ECO:0000256" key="1">
    <source>
        <dbReference type="ARBA" id="ARBA00022491"/>
    </source>
</evidence>
<dbReference type="PROSITE" id="PS50937">
    <property type="entry name" value="HTH_MERR_2"/>
    <property type="match status" value="1"/>
</dbReference>
<keyword evidence="4" id="KW-0804">Transcription</keyword>
<dbReference type="Pfam" id="PF13411">
    <property type="entry name" value="MerR_1"/>
    <property type="match status" value="1"/>
</dbReference>
<dbReference type="Gene3D" id="1.10.1660.10">
    <property type="match status" value="1"/>
</dbReference>
<evidence type="ECO:0000313" key="6">
    <source>
        <dbReference type="EMBL" id="MBC5628204.1"/>
    </source>
</evidence>
<dbReference type="CDD" id="cd00592">
    <property type="entry name" value="HTH_MerR-like"/>
    <property type="match status" value="1"/>
</dbReference>
<feature type="domain" description="HTH merR-type" evidence="5">
    <location>
        <begin position="2"/>
        <end position="64"/>
    </location>
</feature>
<proteinExistence type="predicted"/>
<keyword evidence="1" id="KW-0678">Repressor</keyword>
<name>A0ABR7D9Z7_9CLOT</name>
<comment type="caution">
    <text evidence="6">The sequence shown here is derived from an EMBL/GenBank/DDBJ whole genome shotgun (WGS) entry which is preliminary data.</text>
</comment>
<dbReference type="PANTHER" id="PTHR30204">
    <property type="entry name" value="REDOX-CYCLING DRUG-SENSING TRANSCRIPTIONAL ACTIVATOR SOXR"/>
    <property type="match status" value="1"/>
</dbReference>
<dbReference type="PRINTS" id="PR00040">
    <property type="entry name" value="HTHMERR"/>
</dbReference>
<organism evidence="6 7">
    <name type="scientific">Clostridium hominis</name>
    <dbReference type="NCBI Taxonomy" id="2763036"/>
    <lineage>
        <taxon>Bacteria</taxon>
        <taxon>Bacillati</taxon>
        <taxon>Bacillota</taxon>
        <taxon>Clostridia</taxon>
        <taxon>Eubacteriales</taxon>
        <taxon>Clostridiaceae</taxon>
        <taxon>Clostridium</taxon>
    </lineage>
</organism>
<dbReference type="SMART" id="SM00422">
    <property type="entry name" value="HTH_MERR"/>
    <property type="match status" value="1"/>
</dbReference>
<evidence type="ECO:0000259" key="5">
    <source>
        <dbReference type="PROSITE" id="PS50937"/>
    </source>
</evidence>